<proteinExistence type="inferred from homology"/>
<geneLocation type="plasmid" evidence="3">
    <name>unnamed</name>
</geneLocation>
<dbReference type="InterPro" id="IPR042100">
    <property type="entry name" value="Bug_dom1"/>
</dbReference>
<dbReference type="Pfam" id="PF03401">
    <property type="entry name" value="TctC"/>
    <property type="match status" value="1"/>
</dbReference>
<feature type="chain" id="PRO_5012127434" description="Tripartite tricarboxylate transporter substrate binding protein BugD" evidence="2">
    <location>
        <begin position="22"/>
        <end position="323"/>
    </location>
</feature>
<dbReference type="Gene3D" id="3.40.190.150">
    <property type="entry name" value="Bordetella uptake gene, domain 1"/>
    <property type="match status" value="1"/>
</dbReference>
<protein>
    <recommendedName>
        <fullName evidence="5">Tripartite tricarboxylate transporter substrate binding protein BugD</fullName>
    </recommendedName>
</protein>
<comment type="caution">
    <text evidence="3">The sequence shown here is derived from an EMBL/GenBank/DDBJ whole genome shotgun (WGS) entry which is preliminary data.</text>
</comment>
<evidence type="ECO:0000313" key="3">
    <source>
        <dbReference type="EMBL" id="OYD80403.1"/>
    </source>
</evidence>
<reference evidence="3 4" key="1">
    <citation type="submission" date="2017-07" db="EMBL/GenBank/DDBJ databases">
        <title>Whole genome sequence of Azospirillum brasilense 2A1, a potential biofertilizer strain.</title>
        <authorList>
            <person name="Fontana C.A."/>
            <person name="Toffoli L.M."/>
            <person name="Salazar S.M."/>
            <person name="Puglisi E."/>
            <person name="Pedraza R."/>
            <person name="Bassi D."/>
            <person name="Cocconcelli P.S."/>
        </authorList>
    </citation>
    <scope>NUCLEOTIDE SEQUENCE [LARGE SCALE GENOMIC DNA]</scope>
    <source>
        <strain evidence="3 4">2A1</strain>
        <plasmid evidence="3">unnamed</plasmid>
    </source>
</reference>
<dbReference type="PANTHER" id="PTHR42928">
    <property type="entry name" value="TRICARBOXYLATE-BINDING PROTEIN"/>
    <property type="match status" value="1"/>
</dbReference>
<dbReference type="SUPFAM" id="SSF53850">
    <property type="entry name" value="Periplasmic binding protein-like II"/>
    <property type="match status" value="1"/>
</dbReference>
<gene>
    <name evidence="3" type="ORF">CHT98_31335</name>
</gene>
<dbReference type="InterPro" id="IPR005064">
    <property type="entry name" value="BUG"/>
</dbReference>
<dbReference type="PANTHER" id="PTHR42928:SF5">
    <property type="entry name" value="BLR1237 PROTEIN"/>
    <property type="match status" value="1"/>
</dbReference>
<organism evidence="3 4">
    <name type="scientific">Azospirillum brasilense</name>
    <dbReference type="NCBI Taxonomy" id="192"/>
    <lineage>
        <taxon>Bacteria</taxon>
        <taxon>Pseudomonadati</taxon>
        <taxon>Pseudomonadota</taxon>
        <taxon>Alphaproteobacteria</taxon>
        <taxon>Rhodospirillales</taxon>
        <taxon>Azospirillaceae</taxon>
        <taxon>Azospirillum</taxon>
    </lineage>
</organism>
<dbReference type="AlphaFoldDB" id="A0A235H4F1"/>
<evidence type="ECO:0000313" key="4">
    <source>
        <dbReference type="Proteomes" id="UP000215367"/>
    </source>
</evidence>
<dbReference type="EMBL" id="NOWT01000057">
    <property type="protein sequence ID" value="OYD80403.1"/>
    <property type="molecule type" value="Genomic_DNA"/>
</dbReference>
<keyword evidence="2" id="KW-0732">Signal</keyword>
<comment type="similarity">
    <text evidence="1">Belongs to the UPF0065 (bug) family.</text>
</comment>
<dbReference type="RefSeq" id="WP_094307258.1">
    <property type="nucleotide sequence ID" value="NZ_NOWT01000057.1"/>
</dbReference>
<dbReference type="Proteomes" id="UP000215367">
    <property type="component" value="Unassembled WGS sequence"/>
</dbReference>
<name>A0A235H4F1_AZOBR</name>
<feature type="signal peptide" evidence="2">
    <location>
        <begin position="1"/>
        <end position="21"/>
    </location>
</feature>
<dbReference type="PIRSF" id="PIRSF017082">
    <property type="entry name" value="YflP"/>
    <property type="match status" value="1"/>
</dbReference>
<dbReference type="Gene3D" id="3.40.190.10">
    <property type="entry name" value="Periplasmic binding protein-like II"/>
    <property type="match status" value="1"/>
</dbReference>
<evidence type="ECO:0000256" key="1">
    <source>
        <dbReference type="ARBA" id="ARBA00006987"/>
    </source>
</evidence>
<sequence>MIPKLLGAMALVMVAAGPAQAVDAARERAVTIVVPFAGGGPTDALGRELARSLSDTLGRAVVVRNVEGAGGTVGAERVAKSKPDGNTLLLSNIGHATSVWLYTSLRYHPADDFAPLGLVAEVPMTLLARPGLGATSVQDVKALAAQGHPLTIGHAGVGSASHLCALLLMDALKTAFASVPYRGTKPVIQDVANGHIDLLCDQTTHTLTPIKAGKVKVLGVTAPSRLPNLKTVPTLAESGLPGFDLAVWHGLYAPKGTPKDTIAALATALRQALQDQRLMTSFTERGVRPAQPDDANPEALRLKLINEIERWGPILRNAAAYAD</sequence>
<evidence type="ECO:0008006" key="5">
    <source>
        <dbReference type="Google" id="ProtNLM"/>
    </source>
</evidence>
<accession>A0A235H4F1</accession>
<keyword evidence="3" id="KW-0614">Plasmid</keyword>
<evidence type="ECO:0000256" key="2">
    <source>
        <dbReference type="SAM" id="SignalP"/>
    </source>
</evidence>